<gene>
    <name evidence="15" type="ORF">SAMN05421640_1030</name>
</gene>
<evidence type="ECO:0000256" key="6">
    <source>
        <dbReference type="ARBA" id="ARBA00023077"/>
    </source>
</evidence>
<dbReference type="Pfam" id="PF00593">
    <property type="entry name" value="TonB_dep_Rec_b-barrel"/>
    <property type="match status" value="1"/>
</dbReference>
<feature type="domain" description="TonB-dependent receptor plug" evidence="14">
    <location>
        <begin position="116"/>
        <end position="223"/>
    </location>
</feature>
<proteinExistence type="inferred from homology"/>
<evidence type="ECO:0000256" key="2">
    <source>
        <dbReference type="ARBA" id="ARBA00022448"/>
    </source>
</evidence>
<dbReference type="InterPro" id="IPR008969">
    <property type="entry name" value="CarboxyPept-like_regulatory"/>
</dbReference>
<dbReference type="GO" id="GO:0044718">
    <property type="term" value="P:siderophore transmembrane transport"/>
    <property type="evidence" value="ECO:0007669"/>
    <property type="project" value="TreeGrafter"/>
</dbReference>
<dbReference type="Pfam" id="PF13715">
    <property type="entry name" value="CarbopepD_reg_2"/>
    <property type="match status" value="1"/>
</dbReference>
<dbReference type="GO" id="GO:0009279">
    <property type="term" value="C:cell outer membrane"/>
    <property type="evidence" value="ECO:0007669"/>
    <property type="project" value="UniProtKB-SubCell"/>
</dbReference>
<organism evidence="15 16">
    <name type="scientific">Ekhidna lutea</name>
    <dbReference type="NCBI Taxonomy" id="447679"/>
    <lineage>
        <taxon>Bacteria</taxon>
        <taxon>Pseudomonadati</taxon>
        <taxon>Bacteroidota</taxon>
        <taxon>Cytophagia</taxon>
        <taxon>Cytophagales</taxon>
        <taxon>Reichenbachiellaceae</taxon>
        <taxon>Ekhidna</taxon>
    </lineage>
</organism>
<evidence type="ECO:0000313" key="16">
    <source>
        <dbReference type="Proteomes" id="UP000198393"/>
    </source>
</evidence>
<keyword evidence="4 10" id="KW-0812">Transmembrane</keyword>
<dbReference type="Gene3D" id="2.170.130.10">
    <property type="entry name" value="TonB-dependent receptor, plug domain"/>
    <property type="match status" value="1"/>
</dbReference>
<keyword evidence="5 12" id="KW-0732">Signal</keyword>
<dbReference type="InterPro" id="IPR039426">
    <property type="entry name" value="TonB-dep_rcpt-like"/>
</dbReference>
<keyword evidence="7 10" id="KW-0472">Membrane</keyword>
<evidence type="ECO:0000256" key="3">
    <source>
        <dbReference type="ARBA" id="ARBA00022452"/>
    </source>
</evidence>
<evidence type="ECO:0000259" key="13">
    <source>
        <dbReference type="Pfam" id="PF00593"/>
    </source>
</evidence>
<evidence type="ECO:0000256" key="5">
    <source>
        <dbReference type="ARBA" id="ARBA00022729"/>
    </source>
</evidence>
<dbReference type="RefSeq" id="WP_089355795.1">
    <property type="nucleotide sequence ID" value="NZ_FZPD01000002.1"/>
</dbReference>
<dbReference type="EMBL" id="FZPD01000002">
    <property type="protein sequence ID" value="SNS73246.1"/>
    <property type="molecule type" value="Genomic_DNA"/>
</dbReference>
<feature type="chain" id="PRO_5012918456" evidence="12">
    <location>
        <begin position="20"/>
        <end position="718"/>
    </location>
</feature>
<evidence type="ECO:0000256" key="11">
    <source>
        <dbReference type="RuleBase" id="RU003357"/>
    </source>
</evidence>
<dbReference type="GO" id="GO:0015344">
    <property type="term" value="F:siderophore uptake transmembrane transporter activity"/>
    <property type="evidence" value="ECO:0007669"/>
    <property type="project" value="TreeGrafter"/>
</dbReference>
<dbReference type="PROSITE" id="PS52016">
    <property type="entry name" value="TONB_DEPENDENT_REC_3"/>
    <property type="match status" value="1"/>
</dbReference>
<dbReference type="Proteomes" id="UP000198393">
    <property type="component" value="Unassembled WGS sequence"/>
</dbReference>
<reference evidence="15 16" key="1">
    <citation type="submission" date="2017-06" db="EMBL/GenBank/DDBJ databases">
        <authorList>
            <person name="Kim H.J."/>
            <person name="Triplett B.A."/>
        </authorList>
    </citation>
    <scope>NUCLEOTIDE SEQUENCE [LARGE SCALE GENOMIC DNA]</scope>
    <source>
        <strain evidence="15 16">DSM 19307</strain>
    </source>
</reference>
<evidence type="ECO:0000256" key="8">
    <source>
        <dbReference type="ARBA" id="ARBA00023170"/>
    </source>
</evidence>
<dbReference type="InterPro" id="IPR000531">
    <property type="entry name" value="Beta-barrel_TonB"/>
</dbReference>
<feature type="domain" description="TonB-dependent receptor-like beta-barrel" evidence="13">
    <location>
        <begin position="268"/>
        <end position="676"/>
    </location>
</feature>
<evidence type="ECO:0000313" key="15">
    <source>
        <dbReference type="EMBL" id="SNS73246.1"/>
    </source>
</evidence>
<evidence type="ECO:0000256" key="1">
    <source>
        <dbReference type="ARBA" id="ARBA00004571"/>
    </source>
</evidence>
<dbReference type="InterPro" id="IPR012910">
    <property type="entry name" value="Plug_dom"/>
</dbReference>
<dbReference type="PANTHER" id="PTHR30069:SF29">
    <property type="entry name" value="HEMOGLOBIN AND HEMOGLOBIN-HAPTOGLOBIN-BINDING PROTEIN 1-RELATED"/>
    <property type="match status" value="1"/>
</dbReference>
<protein>
    <submittedName>
        <fullName evidence="15">Iron complex outermembrane recepter protein</fullName>
    </submittedName>
</protein>
<dbReference type="SUPFAM" id="SSF56935">
    <property type="entry name" value="Porins"/>
    <property type="match status" value="1"/>
</dbReference>
<feature type="signal peptide" evidence="12">
    <location>
        <begin position="1"/>
        <end position="19"/>
    </location>
</feature>
<evidence type="ECO:0000259" key="14">
    <source>
        <dbReference type="Pfam" id="PF07715"/>
    </source>
</evidence>
<dbReference type="SUPFAM" id="SSF49464">
    <property type="entry name" value="Carboxypeptidase regulatory domain-like"/>
    <property type="match status" value="1"/>
</dbReference>
<comment type="subcellular location">
    <subcellularLocation>
        <location evidence="1 10">Cell outer membrane</location>
        <topology evidence="1 10">Multi-pass membrane protein</topology>
    </subcellularLocation>
</comment>
<dbReference type="PANTHER" id="PTHR30069">
    <property type="entry name" value="TONB-DEPENDENT OUTER MEMBRANE RECEPTOR"/>
    <property type="match status" value="1"/>
</dbReference>
<evidence type="ECO:0000256" key="12">
    <source>
        <dbReference type="SAM" id="SignalP"/>
    </source>
</evidence>
<dbReference type="InterPro" id="IPR037066">
    <property type="entry name" value="Plug_dom_sf"/>
</dbReference>
<dbReference type="OrthoDB" id="1109239at2"/>
<name>A0A239GVK2_EKHLU</name>
<sequence length="718" mass="82204">MKYIIICLLSFILGSLAQAQNTFKAHVIDKEENEPLLGATVKISKTIGAVTDLNGHVEIPNIETDTIQVSVSFVGYRPFKQTYIFPLNDVQIIELVEGEELEEVIVTSTRSSRTIDDIPTRIEAISSEELEEKAIMKSSNIAMVLRESTGIQMQQTSASSANQSIRIQGLDGRYTQILKDGFPLFGGFSSGLSIMQIPPLDLRQVEVIKGSNSTLFGGGAIAGLINLVTYTPQEEERKLRLMVDQTQALGTTFNGFYAERFNKFGLTFYASANRQEAYDPNNDDFSDIPRIRSLTLNPSIFYYPDEKSSLRLTLNSTLENRLGGDMEVINNDENGIHQFTEENESDRFSYQLTYQNQIDENRSISIKNSLTYFEREITEPDFIFMGKQWSSFSEVAYNYGTSRSNWISGLNLYTDKFDENPFDSLERDYSYTTYGAFTQNTFDFSEKYTLETGLRFDYDLDYGFFALPRLSILRKINDSWSTRIGGGLGYKLPTIFTEDAENLTYQGILPISTSTKAERSVGGNLDINYKTLLGDDWTLSINQLFFYTRLNDAMVFLENNEGQFFYENADGPITSQGIETNIKLGYRDFKLFANYALINTRLKYDNLNEQKPLTPKHNIGSVLMYEVEDKWRIGYEAYYTGSQFRNDRTQTDDYWMMGFMVMRKINKLSLYINFENFTDTRQHKLEDFQIDTHLKPDFPELWAPTDGRIINAGLILEL</sequence>
<keyword evidence="9 10" id="KW-0998">Cell outer membrane</keyword>
<evidence type="ECO:0000256" key="4">
    <source>
        <dbReference type="ARBA" id="ARBA00022692"/>
    </source>
</evidence>
<dbReference type="Gene3D" id="2.40.170.20">
    <property type="entry name" value="TonB-dependent receptor, beta-barrel domain"/>
    <property type="match status" value="1"/>
</dbReference>
<evidence type="ECO:0000256" key="7">
    <source>
        <dbReference type="ARBA" id="ARBA00023136"/>
    </source>
</evidence>
<dbReference type="AlphaFoldDB" id="A0A239GVK2"/>
<keyword evidence="16" id="KW-1185">Reference proteome</keyword>
<keyword evidence="8" id="KW-0675">Receptor</keyword>
<comment type="similarity">
    <text evidence="10 11">Belongs to the TonB-dependent receptor family.</text>
</comment>
<keyword evidence="2 10" id="KW-0813">Transport</keyword>
<evidence type="ECO:0000256" key="9">
    <source>
        <dbReference type="ARBA" id="ARBA00023237"/>
    </source>
</evidence>
<dbReference type="Pfam" id="PF07715">
    <property type="entry name" value="Plug"/>
    <property type="match status" value="1"/>
</dbReference>
<keyword evidence="3 10" id="KW-1134">Transmembrane beta strand</keyword>
<dbReference type="InterPro" id="IPR036942">
    <property type="entry name" value="Beta-barrel_TonB_sf"/>
</dbReference>
<accession>A0A239GVK2</accession>
<keyword evidence="6 11" id="KW-0798">TonB box</keyword>
<evidence type="ECO:0000256" key="10">
    <source>
        <dbReference type="PROSITE-ProRule" id="PRU01360"/>
    </source>
</evidence>